<dbReference type="OrthoDB" id="202158at2759"/>
<evidence type="ECO:0000256" key="2">
    <source>
        <dbReference type="ARBA" id="ARBA00004305"/>
    </source>
</evidence>
<dbReference type="InterPro" id="IPR050743">
    <property type="entry name" value="2-oxoacid_DH_E2_comp"/>
</dbReference>
<dbReference type="InterPro" id="IPR023213">
    <property type="entry name" value="CAT-like_dom_sf"/>
</dbReference>
<evidence type="ECO:0000256" key="3">
    <source>
        <dbReference type="ARBA" id="ARBA00007317"/>
    </source>
</evidence>
<evidence type="ECO:0000256" key="10">
    <source>
        <dbReference type="RuleBase" id="RU003423"/>
    </source>
</evidence>
<dbReference type="InterPro" id="IPR000089">
    <property type="entry name" value="Biotin_lipoyl"/>
</dbReference>
<dbReference type="PROSITE" id="PS00189">
    <property type="entry name" value="LIPOYL"/>
    <property type="match status" value="2"/>
</dbReference>
<keyword evidence="4 10" id="KW-0808">Transferase</keyword>
<feature type="compositionally biased region" description="Low complexity" evidence="11">
    <location>
        <begin position="223"/>
        <end position="240"/>
    </location>
</feature>
<dbReference type="SUPFAM" id="SSF52777">
    <property type="entry name" value="CoA-dependent acyltransferases"/>
    <property type="match status" value="1"/>
</dbReference>
<comment type="catalytic activity">
    <reaction evidence="9">
        <text>N(6)-[(R)-dihydrolipoyl]-L-lysyl-[protein] + 2-methylpropanoyl-CoA = N(6)-[(R)-S(8)-2-methylpropanoyldihydrolipoyl]-L-lysyl-[protein] + CoA</text>
        <dbReference type="Rhea" id="RHEA:18865"/>
        <dbReference type="Rhea" id="RHEA-COMP:10475"/>
        <dbReference type="Rhea" id="RHEA-COMP:10497"/>
        <dbReference type="ChEBI" id="CHEBI:57287"/>
        <dbReference type="ChEBI" id="CHEBI:57338"/>
        <dbReference type="ChEBI" id="CHEBI:83100"/>
        <dbReference type="ChEBI" id="CHEBI:83142"/>
        <dbReference type="EC" id="2.3.1.168"/>
    </reaction>
    <physiologicalReaction direction="left-to-right" evidence="9">
        <dbReference type="Rhea" id="RHEA:18866"/>
    </physiologicalReaction>
</comment>
<feature type="domain" description="Peripheral subunit-binding (PSBD)" evidence="13">
    <location>
        <begin position="259"/>
        <end position="296"/>
    </location>
</feature>
<reference evidence="14 15" key="1">
    <citation type="journal article" date="2015" name="PLoS Pathog.">
        <title>Leptomonas seymouri: Adaptations to the Dixenous Life Cycle Analyzed by Genome Sequencing, Transcriptome Profiling and Co-infection with Leishmania donovani.</title>
        <authorList>
            <person name="Kraeva N."/>
            <person name="Butenko A."/>
            <person name="Hlavacova J."/>
            <person name="Kostygov A."/>
            <person name="Myskova J."/>
            <person name="Grybchuk D."/>
            <person name="Lestinova T."/>
            <person name="Votypka J."/>
            <person name="Volf P."/>
            <person name="Opperdoes F."/>
            <person name="Flegontov P."/>
            <person name="Lukes J."/>
            <person name="Yurchenko V."/>
        </authorList>
    </citation>
    <scope>NUCLEOTIDE SEQUENCE [LARGE SCALE GENOMIC DNA]</scope>
    <source>
        <strain evidence="14 15">ATCC 30220</strain>
    </source>
</reference>
<dbReference type="SUPFAM" id="SSF47005">
    <property type="entry name" value="Peripheral subunit-binding domain of 2-oxo acid dehydrogenase complex"/>
    <property type="match status" value="1"/>
</dbReference>
<dbReference type="CDD" id="cd06849">
    <property type="entry name" value="lipoyl_domain"/>
    <property type="match status" value="2"/>
</dbReference>
<evidence type="ECO:0000256" key="5">
    <source>
        <dbReference type="ARBA" id="ARBA00022823"/>
    </source>
</evidence>
<dbReference type="GO" id="GO:0016407">
    <property type="term" value="F:acetyltransferase activity"/>
    <property type="evidence" value="ECO:0007669"/>
    <property type="project" value="TreeGrafter"/>
</dbReference>
<feature type="region of interest" description="Disordered" evidence="11">
    <location>
        <begin position="223"/>
        <end position="256"/>
    </location>
</feature>
<comment type="caution">
    <text evidence="14">The sequence shown here is derived from an EMBL/GenBank/DDBJ whole genome shotgun (WGS) entry which is preliminary data.</text>
</comment>
<evidence type="ECO:0000256" key="8">
    <source>
        <dbReference type="ARBA" id="ARBA00023315"/>
    </source>
</evidence>
<name>A0A0N1PBB0_LEPSE</name>
<dbReference type="PANTHER" id="PTHR43178:SF5">
    <property type="entry name" value="LIPOAMIDE ACYLTRANSFERASE COMPONENT OF BRANCHED-CHAIN ALPHA-KETO ACID DEHYDROGENASE COMPLEX, MITOCHONDRIAL"/>
    <property type="match status" value="1"/>
</dbReference>
<dbReference type="Proteomes" id="UP000038009">
    <property type="component" value="Unassembled WGS sequence"/>
</dbReference>
<gene>
    <name evidence="14" type="ORF">ABL78_4238</name>
</gene>
<dbReference type="Gene3D" id="3.30.559.10">
    <property type="entry name" value="Chloramphenicol acetyltransferase-like domain"/>
    <property type="match status" value="1"/>
</dbReference>
<keyword evidence="8 10" id="KW-0012">Acyltransferase</keyword>
<evidence type="ECO:0000256" key="4">
    <source>
        <dbReference type="ARBA" id="ARBA00022679"/>
    </source>
</evidence>
<comment type="cofactor">
    <cofactor evidence="1 10">
        <name>(R)-lipoate</name>
        <dbReference type="ChEBI" id="CHEBI:83088"/>
    </cofactor>
</comment>
<evidence type="ECO:0000256" key="11">
    <source>
        <dbReference type="SAM" id="MobiDB-lite"/>
    </source>
</evidence>
<dbReference type="VEuPathDB" id="TriTrypDB:Lsey_0120_0050"/>
<dbReference type="Gene3D" id="4.10.320.10">
    <property type="entry name" value="E3-binding domain"/>
    <property type="match status" value="1"/>
</dbReference>
<dbReference type="PROSITE" id="PS50968">
    <property type="entry name" value="BIOTINYL_LIPOYL"/>
    <property type="match status" value="2"/>
</dbReference>
<dbReference type="EMBL" id="LJSK01000120">
    <property type="protein sequence ID" value="KPI86680.1"/>
    <property type="molecule type" value="Genomic_DNA"/>
</dbReference>
<evidence type="ECO:0000259" key="12">
    <source>
        <dbReference type="PROSITE" id="PS50968"/>
    </source>
</evidence>
<dbReference type="Gene3D" id="2.40.50.100">
    <property type="match status" value="2"/>
</dbReference>
<dbReference type="Pfam" id="PF00364">
    <property type="entry name" value="Biotin_lipoyl"/>
    <property type="match status" value="2"/>
</dbReference>
<proteinExistence type="inferred from homology"/>
<comment type="similarity">
    <text evidence="3 10">Belongs to the 2-oxoacid dehydrogenase family.</text>
</comment>
<dbReference type="FunFam" id="3.30.559.10:FF:000007">
    <property type="entry name" value="Dihydrolipoamide acetyltransferase component of pyruvate dehydrogenase complex"/>
    <property type="match status" value="1"/>
</dbReference>
<evidence type="ECO:0000256" key="6">
    <source>
        <dbReference type="ARBA" id="ARBA00022946"/>
    </source>
</evidence>
<dbReference type="InterPro" id="IPR004167">
    <property type="entry name" value="PSBD"/>
</dbReference>
<feature type="domain" description="Lipoyl-binding" evidence="12">
    <location>
        <begin position="37"/>
        <end position="112"/>
    </location>
</feature>
<dbReference type="GO" id="GO:0031405">
    <property type="term" value="F:lipoic acid binding"/>
    <property type="evidence" value="ECO:0007669"/>
    <property type="project" value="TreeGrafter"/>
</dbReference>
<dbReference type="PANTHER" id="PTHR43178">
    <property type="entry name" value="DIHYDROLIPOAMIDE ACETYLTRANSFERASE COMPONENT OF PYRUVATE DEHYDROGENASE COMPLEX"/>
    <property type="match status" value="1"/>
</dbReference>
<dbReference type="InterPro" id="IPR001078">
    <property type="entry name" value="2-oxoacid_DH_actylTfrase"/>
</dbReference>
<evidence type="ECO:0000259" key="13">
    <source>
        <dbReference type="PROSITE" id="PS51826"/>
    </source>
</evidence>
<sequence length="570" mass="60019">MRAASRLVQIRGAAFLSACQAAPRRPFTTTCALYGKRIPYKLADIGEGITEVQVLHVRVKPGDKIEDFDPLCEVQSDKATVEITSRYSGVVKAVHIAQGQTAFVGQAIVDIEIDDASAEAPAAEAPPAAAPAGAAAEGSAIPFKLADIGEGITEVQVLHVRVKPGDKIEEFDPICEVQSDKATVEITSRYSGVVKAVYAEAGVTAKVGSVLIDIVPEHHEVAASAKASSNAAAPKPQAQPLTPPSPHAAAPTAGGGKVLATPATRYLAKEHNIDLSLVPATGKGGRVTKEDVLRYLSSGGTAASTPAAAAATATAPESAATPAGTMVSGIATEAGDTTVPIVGVRRGMVKTMTQAASIATFTFSEEYELTRLITLRDALKDLIKERSQGKVKLSFMPFFLKAASMALREHPDINAYCPPDCSALIRKAAHNIGFAMDTPNGLIVPVVHHVEQKSVFEIAVDLQALIDRGKANRLTTHDMSGGTFTLSNIGAIGATVTKPVLLPPQVAIAAIGRLQKLPRFDAKGNVYPANLVCFSFTGDHRVIDGASMVRFSNTYRWLLENPDNMLIDLR</sequence>
<keyword evidence="7" id="KW-0496">Mitochondrion</keyword>
<evidence type="ECO:0000313" key="14">
    <source>
        <dbReference type="EMBL" id="KPI86680.1"/>
    </source>
</evidence>
<evidence type="ECO:0000256" key="9">
    <source>
        <dbReference type="ARBA" id="ARBA00051775"/>
    </source>
</evidence>
<comment type="subcellular location">
    <subcellularLocation>
        <location evidence="2">Mitochondrion matrix</location>
    </subcellularLocation>
</comment>
<dbReference type="EC" id="2.3.1.-" evidence="10"/>
<evidence type="ECO:0000313" key="15">
    <source>
        <dbReference type="Proteomes" id="UP000038009"/>
    </source>
</evidence>
<dbReference type="Pfam" id="PF02817">
    <property type="entry name" value="E3_binding"/>
    <property type="match status" value="1"/>
</dbReference>
<dbReference type="FunFam" id="4.10.320.10:FF:000002">
    <property type="entry name" value="Dihydrolipoamide acetyltransferase component of pyruvate dehydrogenase complex"/>
    <property type="match status" value="1"/>
</dbReference>
<dbReference type="AlphaFoldDB" id="A0A0N1PBB0"/>
<accession>A0A0N1PBB0</accession>
<organism evidence="14 15">
    <name type="scientific">Leptomonas seymouri</name>
    <dbReference type="NCBI Taxonomy" id="5684"/>
    <lineage>
        <taxon>Eukaryota</taxon>
        <taxon>Discoba</taxon>
        <taxon>Euglenozoa</taxon>
        <taxon>Kinetoplastea</taxon>
        <taxon>Metakinetoplastina</taxon>
        <taxon>Trypanosomatida</taxon>
        <taxon>Trypanosomatidae</taxon>
        <taxon>Leishmaniinae</taxon>
        <taxon>Leptomonas</taxon>
    </lineage>
</organism>
<keyword evidence="6" id="KW-0809">Transit peptide</keyword>
<keyword evidence="5 10" id="KW-0450">Lipoyl</keyword>
<dbReference type="GO" id="GO:0005759">
    <property type="term" value="C:mitochondrial matrix"/>
    <property type="evidence" value="ECO:0007669"/>
    <property type="project" value="UniProtKB-SubCell"/>
</dbReference>
<keyword evidence="15" id="KW-1185">Reference proteome</keyword>
<dbReference type="SUPFAM" id="SSF51230">
    <property type="entry name" value="Single hybrid motif"/>
    <property type="match status" value="2"/>
</dbReference>
<dbReference type="InterPro" id="IPR036625">
    <property type="entry name" value="E3-bd_dom_sf"/>
</dbReference>
<dbReference type="OMA" id="MPFCIKA"/>
<dbReference type="FunFam" id="2.40.50.100:FF:000013">
    <property type="entry name" value="Dihydrolipoamide acetyltransferase component of pyruvate dehydrogenase complex"/>
    <property type="match status" value="2"/>
</dbReference>
<evidence type="ECO:0000256" key="1">
    <source>
        <dbReference type="ARBA" id="ARBA00001938"/>
    </source>
</evidence>
<dbReference type="GO" id="GO:0043754">
    <property type="term" value="F:dihydrolipoamide branched chain acyltransferase activity"/>
    <property type="evidence" value="ECO:0007669"/>
    <property type="project" value="UniProtKB-EC"/>
</dbReference>
<evidence type="ECO:0000256" key="7">
    <source>
        <dbReference type="ARBA" id="ARBA00023128"/>
    </source>
</evidence>
<dbReference type="InterPro" id="IPR003016">
    <property type="entry name" value="2-oxoA_DH_lipoyl-BS"/>
</dbReference>
<dbReference type="Pfam" id="PF00198">
    <property type="entry name" value="2-oxoacid_dh"/>
    <property type="match status" value="1"/>
</dbReference>
<protein>
    <recommendedName>
        <fullName evidence="10">Dihydrolipoamide acetyltransferase component of pyruvate dehydrogenase complex</fullName>
        <ecNumber evidence="10">2.3.1.-</ecNumber>
    </recommendedName>
</protein>
<dbReference type="GO" id="GO:0005829">
    <property type="term" value="C:cytosol"/>
    <property type="evidence" value="ECO:0007669"/>
    <property type="project" value="UniProtKB-ARBA"/>
</dbReference>
<feature type="domain" description="Lipoyl-binding" evidence="12">
    <location>
        <begin position="140"/>
        <end position="215"/>
    </location>
</feature>
<dbReference type="PROSITE" id="PS51826">
    <property type="entry name" value="PSBD"/>
    <property type="match status" value="1"/>
</dbReference>
<dbReference type="InterPro" id="IPR011053">
    <property type="entry name" value="Single_hybrid_motif"/>
</dbReference>